<proteinExistence type="predicted"/>
<dbReference type="EMBL" id="DSVQ01000018">
    <property type="protein sequence ID" value="HGT40837.1"/>
    <property type="molecule type" value="Genomic_DNA"/>
</dbReference>
<feature type="transmembrane region" description="Helical" evidence="2">
    <location>
        <begin position="178"/>
        <end position="197"/>
    </location>
</feature>
<sequence length="486" mass="52664">MGLVAAGRIDAASEEASSTEAPPALAHGTEASTAANEHGDHQLGYRLPYYSMLPFALMLLSIALFPLANPHWWEHNRNKAIIAAALGIPTAWYLTSYGEEGTHALEHAAMEYVSFLLLLGSLFVISGGIYVRGTLQGSPVLNTAILGLGTLLASFVGTTGASMLLIRPLLRANERRVRVVHVVVFFIFTVSNCGGLLTPLGDPPLFLGFLKGVPFDWTFRLVREWALVNGALLTIFFVWDSIAYRWEKTTEPQAMDLEAAIMHSPEPLGVEGLHNLLFLGAIVSIIYSSGRGFGNQGQPWPWGVSESLMLLTAAASYLSTPGSLRTHNRFSFGPIVEVAVLFAGIFVTMIPALQILNVNGKNLGVSEPWQFFWATGLLSSFLDNAPTYLTFAATACGIQGVPLEGAYLAQFLALPPETNAAAIIAAISCGSVFMGANTYIGNGPNFMVKAIAEEYNIRMPGFFRYMLYSVSVLIPILILVTYLFFR</sequence>
<dbReference type="AlphaFoldDB" id="A0A7C4LQD1"/>
<reference evidence="3" key="1">
    <citation type="journal article" date="2020" name="mSystems">
        <title>Genome- and Community-Level Interaction Insights into Carbon Utilization and Element Cycling Functions of Hydrothermarchaeota in Hydrothermal Sediment.</title>
        <authorList>
            <person name="Zhou Z."/>
            <person name="Liu Y."/>
            <person name="Xu W."/>
            <person name="Pan J."/>
            <person name="Luo Z.H."/>
            <person name="Li M."/>
        </authorList>
    </citation>
    <scope>NUCLEOTIDE SEQUENCE [LARGE SCALE GENOMIC DNA]</scope>
    <source>
        <strain evidence="3">SpSt-508</strain>
    </source>
</reference>
<accession>A0A7C4LQD1</accession>
<keyword evidence="2" id="KW-0472">Membrane</keyword>
<evidence type="ECO:0000256" key="1">
    <source>
        <dbReference type="SAM" id="MobiDB-lite"/>
    </source>
</evidence>
<feature type="region of interest" description="Disordered" evidence="1">
    <location>
        <begin position="1"/>
        <end position="33"/>
    </location>
</feature>
<feature type="transmembrane region" description="Helical" evidence="2">
    <location>
        <begin position="47"/>
        <end position="68"/>
    </location>
</feature>
<feature type="transmembrane region" description="Helical" evidence="2">
    <location>
        <begin position="420"/>
        <end position="441"/>
    </location>
</feature>
<feature type="transmembrane region" description="Helical" evidence="2">
    <location>
        <begin position="109"/>
        <end position="131"/>
    </location>
</feature>
<name>A0A7C4LQD1_9PLAN</name>
<dbReference type="Pfam" id="PF16980">
    <property type="entry name" value="CitMHS_2"/>
    <property type="match status" value="1"/>
</dbReference>
<keyword evidence="2" id="KW-1133">Transmembrane helix</keyword>
<keyword evidence="2" id="KW-0812">Transmembrane</keyword>
<organism evidence="3">
    <name type="scientific">Schlesneria paludicola</name>
    <dbReference type="NCBI Taxonomy" id="360056"/>
    <lineage>
        <taxon>Bacteria</taxon>
        <taxon>Pseudomonadati</taxon>
        <taxon>Planctomycetota</taxon>
        <taxon>Planctomycetia</taxon>
        <taxon>Planctomycetales</taxon>
        <taxon>Planctomycetaceae</taxon>
        <taxon>Schlesneria</taxon>
    </lineage>
</organism>
<comment type="caution">
    <text evidence="3">The sequence shown here is derived from an EMBL/GenBank/DDBJ whole genome shotgun (WGS) entry which is preliminary data.</text>
</comment>
<gene>
    <name evidence="3" type="ORF">ENS64_16455</name>
</gene>
<feature type="compositionally biased region" description="Low complexity" evidence="1">
    <location>
        <begin position="14"/>
        <end position="26"/>
    </location>
</feature>
<feature type="transmembrane region" description="Helical" evidence="2">
    <location>
        <begin position="143"/>
        <end position="166"/>
    </location>
</feature>
<evidence type="ECO:0000256" key="2">
    <source>
        <dbReference type="SAM" id="Phobius"/>
    </source>
</evidence>
<dbReference type="InterPro" id="IPR031566">
    <property type="entry name" value="CitMHS_2"/>
</dbReference>
<feature type="transmembrane region" description="Helical" evidence="2">
    <location>
        <begin position="330"/>
        <end position="353"/>
    </location>
</feature>
<feature type="transmembrane region" description="Helical" evidence="2">
    <location>
        <begin position="462"/>
        <end position="485"/>
    </location>
</feature>
<protein>
    <submittedName>
        <fullName evidence="3">Sodium:proton antiporter</fullName>
    </submittedName>
</protein>
<feature type="transmembrane region" description="Helical" evidence="2">
    <location>
        <begin position="225"/>
        <end position="246"/>
    </location>
</feature>
<feature type="transmembrane region" description="Helical" evidence="2">
    <location>
        <begin position="80"/>
        <end position="97"/>
    </location>
</feature>
<evidence type="ECO:0000313" key="3">
    <source>
        <dbReference type="EMBL" id="HGT40837.1"/>
    </source>
</evidence>